<reference evidence="14" key="1">
    <citation type="submission" date="2022-01" db="EMBL/GenBank/DDBJ databases">
        <title>Genome sequence and assembly of Parabukholderia sp. RG36.</title>
        <authorList>
            <person name="Chhetri G."/>
        </authorList>
    </citation>
    <scope>NUCLEOTIDE SEQUENCE</scope>
    <source>
        <strain evidence="14">RG36</strain>
    </source>
</reference>
<dbReference type="InterPro" id="IPR009003">
    <property type="entry name" value="Peptidase_S1_PA"/>
</dbReference>
<dbReference type="InterPro" id="IPR036034">
    <property type="entry name" value="PDZ_sf"/>
</dbReference>
<keyword evidence="12" id="KW-0732">Signal</keyword>
<dbReference type="Pfam" id="PF13365">
    <property type="entry name" value="Trypsin_2"/>
    <property type="match status" value="1"/>
</dbReference>
<dbReference type="Gene3D" id="2.40.10.120">
    <property type="match status" value="1"/>
</dbReference>
<dbReference type="CDD" id="cd10839">
    <property type="entry name" value="cpPDZ1_DegP-like"/>
    <property type="match status" value="1"/>
</dbReference>
<dbReference type="InterPro" id="IPR001940">
    <property type="entry name" value="Peptidase_S1C"/>
</dbReference>
<evidence type="ECO:0000313" key="15">
    <source>
        <dbReference type="Proteomes" id="UP001139308"/>
    </source>
</evidence>
<accession>A0A9X1RVJ8</accession>
<dbReference type="Pfam" id="PF17820">
    <property type="entry name" value="PDZ_6"/>
    <property type="match status" value="1"/>
</dbReference>
<dbReference type="PROSITE" id="PS51257">
    <property type="entry name" value="PROKAR_LIPOPROTEIN"/>
    <property type="match status" value="1"/>
</dbReference>
<dbReference type="Pfam" id="PF13180">
    <property type="entry name" value="PDZ_2"/>
    <property type="match status" value="1"/>
</dbReference>
<dbReference type="SUPFAM" id="SSF50494">
    <property type="entry name" value="Trypsin-like serine proteases"/>
    <property type="match status" value="1"/>
</dbReference>
<organism evidence="14 15">
    <name type="scientific">Paraburkholderia tagetis</name>
    <dbReference type="NCBI Taxonomy" id="2913261"/>
    <lineage>
        <taxon>Bacteria</taxon>
        <taxon>Pseudomonadati</taxon>
        <taxon>Pseudomonadota</taxon>
        <taxon>Betaproteobacteria</taxon>
        <taxon>Burkholderiales</taxon>
        <taxon>Burkholderiaceae</taxon>
        <taxon>Paraburkholderia</taxon>
    </lineage>
</organism>
<keyword evidence="15" id="KW-1185">Reference proteome</keyword>
<evidence type="ECO:0000256" key="7">
    <source>
        <dbReference type="ARBA" id="ARBA00022764"/>
    </source>
</evidence>
<keyword evidence="10" id="KW-0346">Stress response</keyword>
<keyword evidence="9" id="KW-0720">Serine protease</keyword>
<dbReference type="PROSITE" id="PS50106">
    <property type="entry name" value="PDZ"/>
    <property type="match status" value="2"/>
</dbReference>
<name>A0A9X1RVJ8_9BURK</name>
<comment type="catalytic activity">
    <reaction evidence="1">
        <text>Acts on substrates that are at least partially unfolded. The cleavage site P1 residue is normally between a pair of hydrophobic residues, such as Val-|-Val.</text>
        <dbReference type="EC" id="3.4.21.107"/>
    </reaction>
</comment>
<dbReference type="GO" id="GO:0004252">
    <property type="term" value="F:serine-type endopeptidase activity"/>
    <property type="evidence" value="ECO:0007669"/>
    <property type="project" value="InterPro"/>
</dbReference>
<dbReference type="Proteomes" id="UP001139308">
    <property type="component" value="Unassembled WGS sequence"/>
</dbReference>
<protein>
    <recommendedName>
        <fullName evidence="5">Probable periplasmic serine endoprotease DegP-like</fullName>
        <ecNumber evidence="4">3.4.21.107</ecNumber>
    </recommendedName>
    <alternativeName>
        <fullName evidence="11">Protease Do</fullName>
    </alternativeName>
</protein>
<evidence type="ECO:0000256" key="5">
    <source>
        <dbReference type="ARBA" id="ARBA00013958"/>
    </source>
</evidence>
<proteinExistence type="inferred from homology"/>
<feature type="chain" id="PRO_5040899252" description="Probable periplasmic serine endoprotease DegP-like" evidence="12">
    <location>
        <begin position="24"/>
        <end position="482"/>
    </location>
</feature>
<feature type="signal peptide" evidence="12">
    <location>
        <begin position="1"/>
        <end position="23"/>
    </location>
</feature>
<keyword evidence="7" id="KW-0574">Periplasm</keyword>
<evidence type="ECO:0000256" key="6">
    <source>
        <dbReference type="ARBA" id="ARBA00022670"/>
    </source>
</evidence>
<dbReference type="InterPro" id="IPR001478">
    <property type="entry name" value="PDZ"/>
</dbReference>
<evidence type="ECO:0000256" key="8">
    <source>
        <dbReference type="ARBA" id="ARBA00022801"/>
    </source>
</evidence>
<evidence type="ECO:0000256" key="2">
    <source>
        <dbReference type="ARBA" id="ARBA00004418"/>
    </source>
</evidence>
<dbReference type="RefSeq" id="WP_238466825.1">
    <property type="nucleotide sequence ID" value="NZ_JAKLJA010000029.1"/>
</dbReference>
<dbReference type="PRINTS" id="PR00834">
    <property type="entry name" value="PROTEASES2C"/>
</dbReference>
<evidence type="ECO:0000256" key="10">
    <source>
        <dbReference type="ARBA" id="ARBA00023016"/>
    </source>
</evidence>
<evidence type="ECO:0000256" key="1">
    <source>
        <dbReference type="ARBA" id="ARBA00001772"/>
    </source>
</evidence>
<evidence type="ECO:0000259" key="13">
    <source>
        <dbReference type="PROSITE" id="PS50106"/>
    </source>
</evidence>
<sequence length="482" mass="49968">MKFGHLKGLATLLLAAISSGCVAQPPSMQGYSGKPGGYGKAESPGHAPVIVTDFSTLVLRNGPAVVNISTTTPKPTAETRRLWPPAGRNDDPFSRFFEQFSSATPGFTGDPSQNLGSGFIVNASGYILTASQVITGAAKVKVTLNDGRKFKATVVGNDPASGIAMLKVPATNLPTLKIGSVASEKAGNWVASIGNPYGMSDTVTAGIISNMARELPRSSYIPLIQTDMTESAGDAGSPVLDPGGHVIGMETPVMRSFGGVDGLAFAIPIDEAMKVEQQLQQHHQVRHGRLGITVQDVSAPLAQAFGMTKTKGALVSFVNPGGPAARAGLRSGDVILQIDGAATDSTRLPMNVADLKPGTTVHLVYWRDNAAHNASIVLGKRGNGAQSSTASARATASDGLTVRGLTAEEQHDAGVKGGVRVVESAGPAAFAGIEAGDIILMVDNKPISSPMQFRDKVDSSGRSLALLVERNGERMFVTMDTG</sequence>
<evidence type="ECO:0000256" key="11">
    <source>
        <dbReference type="ARBA" id="ARBA00032850"/>
    </source>
</evidence>
<dbReference type="EC" id="3.4.21.107" evidence="4"/>
<dbReference type="AlphaFoldDB" id="A0A9X1RVJ8"/>
<evidence type="ECO:0000256" key="12">
    <source>
        <dbReference type="SAM" id="SignalP"/>
    </source>
</evidence>
<feature type="domain" description="PDZ" evidence="13">
    <location>
        <begin position="375"/>
        <end position="472"/>
    </location>
</feature>
<dbReference type="InterPro" id="IPR041489">
    <property type="entry name" value="PDZ_6"/>
</dbReference>
<dbReference type="GO" id="GO:0006508">
    <property type="term" value="P:proteolysis"/>
    <property type="evidence" value="ECO:0007669"/>
    <property type="project" value="UniProtKB-KW"/>
</dbReference>
<feature type="domain" description="PDZ" evidence="13">
    <location>
        <begin position="288"/>
        <end position="340"/>
    </location>
</feature>
<evidence type="ECO:0000313" key="14">
    <source>
        <dbReference type="EMBL" id="MCG5076911.1"/>
    </source>
</evidence>
<dbReference type="PANTHER" id="PTHR22939:SF130">
    <property type="entry name" value="PERIPLASMIC SERINE ENDOPROTEASE DEGP-LIKE-RELATED"/>
    <property type="match status" value="1"/>
</dbReference>
<dbReference type="SMART" id="SM00228">
    <property type="entry name" value="PDZ"/>
    <property type="match status" value="2"/>
</dbReference>
<comment type="similarity">
    <text evidence="3">Belongs to the peptidase S1C family.</text>
</comment>
<gene>
    <name evidence="14" type="ORF">L5014_26765</name>
</gene>
<evidence type="ECO:0000256" key="9">
    <source>
        <dbReference type="ARBA" id="ARBA00022825"/>
    </source>
</evidence>
<comment type="caution">
    <text evidence="14">The sequence shown here is derived from an EMBL/GenBank/DDBJ whole genome shotgun (WGS) entry which is preliminary data.</text>
</comment>
<dbReference type="SUPFAM" id="SSF50156">
    <property type="entry name" value="PDZ domain-like"/>
    <property type="match status" value="2"/>
</dbReference>
<comment type="subcellular location">
    <subcellularLocation>
        <location evidence="2">Periplasm</location>
    </subcellularLocation>
</comment>
<dbReference type="PANTHER" id="PTHR22939">
    <property type="entry name" value="SERINE PROTEASE FAMILY S1C HTRA-RELATED"/>
    <property type="match status" value="1"/>
</dbReference>
<evidence type="ECO:0000256" key="3">
    <source>
        <dbReference type="ARBA" id="ARBA00010541"/>
    </source>
</evidence>
<keyword evidence="6" id="KW-0645">Protease</keyword>
<keyword evidence="8" id="KW-0378">Hydrolase</keyword>
<evidence type="ECO:0000256" key="4">
    <source>
        <dbReference type="ARBA" id="ARBA00013035"/>
    </source>
</evidence>
<dbReference type="EMBL" id="JAKLJA010000029">
    <property type="protein sequence ID" value="MCG5076911.1"/>
    <property type="molecule type" value="Genomic_DNA"/>
</dbReference>
<dbReference type="Gene3D" id="2.30.42.10">
    <property type="match status" value="2"/>
</dbReference>